<comment type="caution">
    <text evidence="2">The sequence shown here is derived from an EMBL/GenBank/DDBJ whole genome shotgun (WGS) entry which is preliminary data.</text>
</comment>
<dbReference type="Proteomes" id="UP001595960">
    <property type="component" value="Unassembled WGS sequence"/>
</dbReference>
<keyword evidence="1" id="KW-0812">Transmembrane</keyword>
<evidence type="ECO:0000256" key="1">
    <source>
        <dbReference type="SAM" id="Phobius"/>
    </source>
</evidence>
<feature type="transmembrane region" description="Helical" evidence="1">
    <location>
        <begin position="22"/>
        <end position="43"/>
    </location>
</feature>
<feature type="transmembrane region" description="Helical" evidence="1">
    <location>
        <begin position="100"/>
        <end position="118"/>
    </location>
</feature>
<feature type="transmembrane region" description="Helical" evidence="1">
    <location>
        <begin position="313"/>
        <end position="338"/>
    </location>
</feature>
<name>A0ABV9R2Y5_9MICO</name>
<evidence type="ECO:0000313" key="2">
    <source>
        <dbReference type="EMBL" id="MFC4828190.1"/>
    </source>
</evidence>
<feature type="transmembrane region" description="Helical" evidence="1">
    <location>
        <begin position="66"/>
        <end position="91"/>
    </location>
</feature>
<feature type="transmembrane region" description="Helical" evidence="1">
    <location>
        <begin position="152"/>
        <end position="176"/>
    </location>
</feature>
<keyword evidence="3" id="KW-1185">Reference proteome</keyword>
<keyword evidence="1" id="KW-0472">Membrane</keyword>
<gene>
    <name evidence="2" type="ORF">ACFPER_05265</name>
</gene>
<organism evidence="2 3">
    <name type="scientific">Agromyces aurantiacus</name>
    <dbReference type="NCBI Taxonomy" id="165814"/>
    <lineage>
        <taxon>Bacteria</taxon>
        <taxon>Bacillati</taxon>
        <taxon>Actinomycetota</taxon>
        <taxon>Actinomycetes</taxon>
        <taxon>Micrococcales</taxon>
        <taxon>Microbacteriaceae</taxon>
        <taxon>Agromyces</taxon>
    </lineage>
</organism>
<protein>
    <recommendedName>
        <fullName evidence="4">DUF2029 domain-containing protein</fullName>
    </recommendedName>
</protein>
<feature type="transmembrane region" description="Helical" evidence="1">
    <location>
        <begin position="124"/>
        <end position="145"/>
    </location>
</feature>
<proteinExistence type="predicted"/>
<sequence>MQNTTSDATAQRTVGSSASRRLALAGTVIAIAVLAAALVWLVAPDSGPYAAGRSPLERILGGPSPAASFAAAGLLAIASAATAAIGVGVLARRMADGRPVAVVALLAASTVALGLVGFEGIVIAGYSLAFLLPTGILVLIALMAVRRPLVAAVLGVAAGLVVVLSAVGAFPITGFWIRFVVEIARDPVRFGTSVVLIAFVGVWMLWAALGLMRRPGVAAAFAERHRVAITVAAAACAAPYVLARASWLTPWPLFGGSADLFTAHPDIRVVGLMLGAAMLVGAVLTLGLVLPWGTSVPRWVPRVGGAPLPAPLAVVPASVVAVLFTAGGVESLILVGAGSLSPELVLVLPFWLWGPLLALATLGYARHRAQATAP</sequence>
<evidence type="ECO:0008006" key="4">
    <source>
        <dbReference type="Google" id="ProtNLM"/>
    </source>
</evidence>
<dbReference type="RefSeq" id="WP_204391155.1">
    <property type="nucleotide sequence ID" value="NZ_JAFBBW010000001.1"/>
</dbReference>
<evidence type="ECO:0000313" key="3">
    <source>
        <dbReference type="Proteomes" id="UP001595960"/>
    </source>
</evidence>
<feature type="transmembrane region" description="Helical" evidence="1">
    <location>
        <begin position="188"/>
        <end position="206"/>
    </location>
</feature>
<feature type="transmembrane region" description="Helical" evidence="1">
    <location>
        <begin position="267"/>
        <end position="292"/>
    </location>
</feature>
<dbReference type="EMBL" id="JBHSJC010000001">
    <property type="protein sequence ID" value="MFC4828190.1"/>
    <property type="molecule type" value="Genomic_DNA"/>
</dbReference>
<accession>A0ABV9R2Y5</accession>
<keyword evidence="1" id="KW-1133">Transmembrane helix</keyword>
<reference evidence="3" key="1">
    <citation type="journal article" date="2019" name="Int. J. Syst. Evol. Microbiol.">
        <title>The Global Catalogue of Microorganisms (GCM) 10K type strain sequencing project: providing services to taxonomists for standard genome sequencing and annotation.</title>
        <authorList>
            <consortium name="The Broad Institute Genomics Platform"/>
            <consortium name="The Broad Institute Genome Sequencing Center for Infectious Disease"/>
            <person name="Wu L."/>
            <person name="Ma J."/>
        </authorList>
    </citation>
    <scope>NUCLEOTIDE SEQUENCE [LARGE SCALE GENOMIC DNA]</scope>
    <source>
        <strain evidence="3">CGMCC 1.12192</strain>
    </source>
</reference>
<feature type="transmembrane region" description="Helical" evidence="1">
    <location>
        <begin position="227"/>
        <end position="247"/>
    </location>
</feature>
<feature type="transmembrane region" description="Helical" evidence="1">
    <location>
        <begin position="344"/>
        <end position="365"/>
    </location>
</feature>